<dbReference type="RefSeq" id="WP_130601578.1">
    <property type="nucleotide sequence ID" value="NZ_CP034759.1"/>
</dbReference>
<dbReference type="InterPro" id="IPR000600">
    <property type="entry name" value="ROK"/>
</dbReference>
<name>A0A4P6P365_9GAMM</name>
<evidence type="ECO:0000313" key="2">
    <source>
        <dbReference type="EMBL" id="QBG35926.1"/>
    </source>
</evidence>
<dbReference type="InterPro" id="IPR043129">
    <property type="entry name" value="ATPase_NBD"/>
</dbReference>
<keyword evidence="3" id="KW-1185">Reference proteome</keyword>
<protein>
    <submittedName>
        <fullName evidence="2">ROK family protein</fullName>
    </submittedName>
</protein>
<dbReference type="OrthoDB" id="9810372at2"/>
<dbReference type="CDD" id="cd23763">
    <property type="entry name" value="ASKHA_ATPase_ROK"/>
    <property type="match status" value="1"/>
</dbReference>
<dbReference type="PANTHER" id="PTHR18964">
    <property type="entry name" value="ROK (REPRESSOR, ORF, KINASE) FAMILY"/>
    <property type="match status" value="1"/>
</dbReference>
<dbReference type="Pfam" id="PF00480">
    <property type="entry name" value="ROK"/>
    <property type="match status" value="1"/>
</dbReference>
<dbReference type="KEGG" id="lsd:EMK97_09470"/>
<proteinExistence type="inferred from homology"/>
<dbReference type="AlphaFoldDB" id="A0A4P6P365"/>
<organism evidence="2 3">
    <name type="scientific">Litorilituus sediminis</name>
    <dbReference type="NCBI Taxonomy" id="718192"/>
    <lineage>
        <taxon>Bacteria</taxon>
        <taxon>Pseudomonadati</taxon>
        <taxon>Pseudomonadota</taxon>
        <taxon>Gammaproteobacteria</taxon>
        <taxon>Alteromonadales</taxon>
        <taxon>Colwelliaceae</taxon>
        <taxon>Litorilituus</taxon>
    </lineage>
</organism>
<dbReference type="Proteomes" id="UP000290244">
    <property type="component" value="Chromosome"/>
</dbReference>
<gene>
    <name evidence="2" type="ORF">EMK97_09470</name>
</gene>
<comment type="similarity">
    <text evidence="1">Belongs to the ROK (NagC/XylR) family.</text>
</comment>
<dbReference type="PANTHER" id="PTHR18964:SF149">
    <property type="entry name" value="BIFUNCTIONAL UDP-N-ACETYLGLUCOSAMINE 2-EPIMERASE_N-ACETYLMANNOSAMINE KINASE"/>
    <property type="match status" value="1"/>
</dbReference>
<evidence type="ECO:0000313" key="3">
    <source>
        <dbReference type="Proteomes" id="UP000290244"/>
    </source>
</evidence>
<dbReference type="EMBL" id="CP034759">
    <property type="protein sequence ID" value="QBG35926.1"/>
    <property type="molecule type" value="Genomic_DNA"/>
</dbReference>
<dbReference type="SUPFAM" id="SSF53067">
    <property type="entry name" value="Actin-like ATPase domain"/>
    <property type="match status" value="1"/>
</dbReference>
<reference evidence="2 3" key="1">
    <citation type="submission" date="2018-12" db="EMBL/GenBank/DDBJ databases">
        <title>Complete genome of Litorilituus sediminis.</title>
        <authorList>
            <person name="Liu A."/>
            <person name="Rong J."/>
        </authorList>
    </citation>
    <scope>NUCLEOTIDE SEQUENCE [LARGE SCALE GENOMIC DNA]</scope>
    <source>
        <strain evidence="2 3">JCM 17549</strain>
    </source>
</reference>
<evidence type="ECO:0000256" key="1">
    <source>
        <dbReference type="ARBA" id="ARBA00006479"/>
    </source>
</evidence>
<accession>A0A4P6P365</accession>
<dbReference type="Gene3D" id="3.30.420.40">
    <property type="match status" value="2"/>
</dbReference>
<sequence>MKQSSIVVIDLGGTKINIGLYRQGQIIHHKVQPFNANVSQAESISFLAERILAMLEPDSVAVAIGVPSIVDIEQGIVFDAVNISSWQHVPLKATLEALVKLPVYVNNDVNCFVKGEHSLHKAQQVSDMVGLCLGTGLGAGIVLQGKLYTGINCCAGELGSISYLKSTLDDYCSGKFFKDHYGECGSILAEKARQGEEFAIAAFEQFGKHVAVAISHLLLIMDPQLIVLGGSVAKSFDLFIDSVWQQLNAFPYKNVIAKLTIKQSQYENSALLGAAELYLAQERTNA</sequence>